<evidence type="ECO:0000313" key="2">
    <source>
        <dbReference type="EMBL" id="SDD77225.1"/>
    </source>
</evidence>
<sequence>MRVARKGKGHPFSGAAGPPRRARPGHRRRTGREGRFQGVGPGGARGRCGAPGRRFEALTGAKAGIRAGQGNKSVFRGT</sequence>
<protein>
    <submittedName>
        <fullName evidence="2">Uncharacterized protein</fullName>
    </submittedName>
</protein>
<name>A0A1G6XIP2_9ACTN</name>
<accession>A0A1G6XIP2</accession>
<dbReference type="EMBL" id="FMZK01000011">
    <property type="protein sequence ID" value="SDD77225.1"/>
    <property type="molecule type" value="Genomic_DNA"/>
</dbReference>
<organism evidence="2 3">
    <name type="scientific">Streptomyces prasinopilosus</name>
    <dbReference type="NCBI Taxonomy" id="67344"/>
    <lineage>
        <taxon>Bacteria</taxon>
        <taxon>Bacillati</taxon>
        <taxon>Actinomycetota</taxon>
        <taxon>Actinomycetes</taxon>
        <taxon>Kitasatosporales</taxon>
        <taxon>Streptomycetaceae</taxon>
        <taxon>Streptomyces</taxon>
    </lineage>
</organism>
<gene>
    <name evidence="2" type="ORF">SAMN05216505_111223</name>
</gene>
<proteinExistence type="predicted"/>
<dbReference type="Proteomes" id="UP000182100">
    <property type="component" value="Unassembled WGS sequence"/>
</dbReference>
<feature type="region of interest" description="Disordered" evidence="1">
    <location>
        <begin position="1"/>
        <end position="51"/>
    </location>
</feature>
<evidence type="ECO:0000313" key="3">
    <source>
        <dbReference type="Proteomes" id="UP000182100"/>
    </source>
</evidence>
<feature type="compositionally biased region" description="Basic residues" evidence="1">
    <location>
        <begin position="20"/>
        <end position="30"/>
    </location>
</feature>
<feature type="compositionally biased region" description="Gly residues" evidence="1">
    <location>
        <begin position="37"/>
        <end position="46"/>
    </location>
</feature>
<keyword evidence="3" id="KW-1185">Reference proteome</keyword>
<evidence type="ECO:0000256" key="1">
    <source>
        <dbReference type="SAM" id="MobiDB-lite"/>
    </source>
</evidence>
<dbReference type="AlphaFoldDB" id="A0A1G6XIP2"/>
<reference evidence="3" key="1">
    <citation type="submission" date="2016-10" db="EMBL/GenBank/DDBJ databases">
        <authorList>
            <person name="Varghese N."/>
            <person name="Submissions S."/>
        </authorList>
    </citation>
    <scope>NUCLEOTIDE SEQUENCE [LARGE SCALE GENOMIC DNA]</scope>
    <source>
        <strain evidence="3">CGMCC 4.3504</strain>
    </source>
</reference>